<proteinExistence type="predicted"/>
<dbReference type="AlphaFoldDB" id="A0A2A6CT65"/>
<name>A0A2A6CT65_PRIPA</name>
<accession>A0A8R1UTH4</accession>
<reference evidence="1" key="2">
    <citation type="submission" date="2022-06" db="UniProtKB">
        <authorList>
            <consortium name="EnsemblMetazoa"/>
        </authorList>
    </citation>
    <scope>IDENTIFICATION</scope>
    <source>
        <strain evidence="1">PS312</strain>
    </source>
</reference>
<organism evidence="1 2">
    <name type="scientific">Pristionchus pacificus</name>
    <name type="common">Parasitic nematode worm</name>
    <dbReference type="NCBI Taxonomy" id="54126"/>
    <lineage>
        <taxon>Eukaryota</taxon>
        <taxon>Metazoa</taxon>
        <taxon>Ecdysozoa</taxon>
        <taxon>Nematoda</taxon>
        <taxon>Chromadorea</taxon>
        <taxon>Rhabditida</taxon>
        <taxon>Rhabditina</taxon>
        <taxon>Diplogasteromorpha</taxon>
        <taxon>Diplogasteroidea</taxon>
        <taxon>Neodiplogasteridae</taxon>
        <taxon>Pristionchus</taxon>
    </lineage>
</organism>
<keyword evidence="2" id="KW-1185">Reference proteome</keyword>
<evidence type="ECO:0000313" key="2">
    <source>
        <dbReference type="Proteomes" id="UP000005239"/>
    </source>
</evidence>
<dbReference type="EnsemblMetazoa" id="PPA37747.1">
    <property type="protein sequence ID" value="PPA37747.1"/>
    <property type="gene ID" value="WBGene00276116"/>
</dbReference>
<evidence type="ECO:0000313" key="1">
    <source>
        <dbReference type="EnsemblMetazoa" id="PPA37747.1"/>
    </source>
</evidence>
<protein>
    <submittedName>
        <fullName evidence="1">Uncharacterized protein</fullName>
    </submittedName>
</protein>
<gene>
    <name evidence="1" type="primary">WBGene00276116</name>
</gene>
<sequence length="65" mass="7349">MNLSTVIIICLLFVSFFTEAKIYQPVARQSQPLCGGLTYNSCHDQTGFDEFQEVKRALSKSSSYH</sequence>
<dbReference type="Proteomes" id="UP000005239">
    <property type="component" value="Unassembled WGS sequence"/>
</dbReference>
<reference evidence="2" key="1">
    <citation type="journal article" date="2008" name="Nat. Genet.">
        <title>The Pristionchus pacificus genome provides a unique perspective on nematode lifestyle and parasitism.</title>
        <authorList>
            <person name="Dieterich C."/>
            <person name="Clifton S.W."/>
            <person name="Schuster L.N."/>
            <person name="Chinwalla A."/>
            <person name="Delehaunty K."/>
            <person name="Dinkelacker I."/>
            <person name="Fulton L."/>
            <person name="Fulton R."/>
            <person name="Godfrey J."/>
            <person name="Minx P."/>
            <person name="Mitreva M."/>
            <person name="Roeseler W."/>
            <person name="Tian H."/>
            <person name="Witte H."/>
            <person name="Yang S.P."/>
            <person name="Wilson R.K."/>
            <person name="Sommer R.J."/>
        </authorList>
    </citation>
    <scope>NUCLEOTIDE SEQUENCE [LARGE SCALE GENOMIC DNA]</scope>
    <source>
        <strain evidence="2">PS312</strain>
    </source>
</reference>
<accession>A0A2A6CT65</accession>